<accession>E2BHV6</accession>
<name>E2BHV6_HARSA</name>
<evidence type="ECO:0000313" key="1">
    <source>
        <dbReference type="EMBL" id="EFN84724.1"/>
    </source>
</evidence>
<dbReference type="Proteomes" id="UP000008237">
    <property type="component" value="Unassembled WGS sequence"/>
</dbReference>
<keyword evidence="2" id="KW-1185">Reference proteome</keyword>
<dbReference type="InParanoid" id="E2BHV6"/>
<organism evidence="2">
    <name type="scientific">Harpegnathos saltator</name>
    <name type="common">Jerdon's jumping ant</name>
    <dbReference type="NCBI Taxonomy" id="610380"/>
    <lineage>
        <taxon>Eukaryota</taxon>
        <taxon>Metazoa</taxon>
        <taxon>Ecdysozoa</taxon>
        <taxon>Arthropoda</taxon>
        <taxon>Hexapoda</taxon>
        <taxon>Insecta</taxon>
        <taxon>Pterygota</taxon>
        <taxon>Neoptera</taxon>
        <taxon>Endopterygota</taxon>
        <taxon>Hymenoptera</taxon>
        <taxon>Apocrita</taxon>
        <taxon>Aculeata</taxon>
        <taxon>Formicoidea</taxon>
        <taxon>Formicidae</taxon>
        <taxon>Ponerinae</taxon>
        <taxon>Ponerini</taxon>
        <taxon>Harpegnathos</taxon>
    </lineage>
</organism>
<dbReference type="OMA" id="MRPSNTA"/>
<dbReference type="EMBL" id="GL448347">
    <property type="protein sequence ID" value="EFN84724.1"/>
    <property type="molecule type" value="Genomic_DNA"/>
</dbReference>
<reference evidence="1 2" key="1">
    <citation type="journal article" date="2010" name="Science">
        <title>Genomic comparison of the ants Camponotus floridanus and Harpegnathos saltator.</title>
        <authorList>
            <person name="Bonasio R."/>
            <person name="Zhang G."/>
            <person name="Ye C."/>
            <person name="Mutti N.S."/>
            <person name="Fang X."/>
            <person name="Qin N."/>
            <person name="Donahue G."/>
            <person name="Yang P."/>
            <person name="Li Q."/>
            <person name="Li C."/>
            <person name="Zhang P."/>
            <person name="Huang Z."/>
            <person name="Berger S.L."/>
            <person name="Reinberg D."/>
            <person name="Wang J."/>
            <person name="Liebig J."/>
        </authorList>
    </citation>
    <scope>NUCLEOTIDE SEQUENCE [LARGE SCALE GENOMIC DNA]</scope>
    <source>
        <strain evidence="1 2">R22 G/1</strain>
    </source>
</reference>
<gene>
    <name evidence="1" type="ORF">EAI_10663</name>
</gene>
<dbReference type="AlphaFoldDB" id="E2BHV6"/>
<proteinExistence type="predicted"/>
<sequence length="111" mass="13372">MDYDGKMRPSNTAELSIWLLQLWRMIYMASSKTMQFVYLKDHEKREWLLHLLDDNVRSSVMIKTMDIDYGDMPSLQKLNNTFRCNNHMKNCALQNVLNTFNWWSQRKLYSA</sequence>
<protein>
    <submittedName>
        <fullName evidence="1">Uncharacterized protein</fullName>
    </submittedName>
</protein>
<evidence type="ECO:0000313" key="2">
    <source>
        <dbReference type="Proteomes" id="UP000008237"/>
    </source>
</evidence>